<reference evidence="5" key="1">
    <citation type="journal article" date="2020" name="Int. J. Syst. Evol. Microbiol.">
        <title>Capnocytophaga felis sp. nov. isolated from the feline oral cavity.</title>
        <authorList>
            <person name="Suzuki M."/>
            <person name="Umeda K."/>
            <person name="Kimura M."/>
            <person name="Imaoka K."/>
            <person name="Morikawa S."/>
            <person name="Maeda K."/>
        </authorList>
    </citation>
    <scope>NUCLEOTIDE SEQUENCE [LARGE SCALE GENOMIC DNA]</scope>
    <source>
        <strain evidence="5">KC07070</strain>
    </source>
</reference>
<dbReference type="AlphaFoldDB" id="A0A5M4BAQ5"/>
<evidence type="ECO:0000256" key="1">
    <source>
        <dbReference type="SAM" id="Phobius"/>
    </source>
</evidence>
<evidence type="ECO:0000259" key="3">
    <source>
        <dbReference type="Pfam" id="PF23357"/>
    </source>
</evidence>
<feature type="domain" description="ABC-type uncharacterised transport system" evidence="2">
    <location>
        <begin position="190"/>
        <end position="494"/>
    </location>
</feature>
<organism evidence="4 5">
    <name type="scientific">Capnocytophaga felis</name>
    <dbReference type="NCBI Taxonomy" id="2267611"/>
    <lineage>
        <taxon>Bacteria</taxon>
        <taxon>Pseudomonadati</taxon>
        <taxon>Bacteroidota</taxon>
        <taxon>Flavobacteriia</taxon>
        <taxon>Flavobacteriales</taxon>
        <taxon>Flavobacteriaceae</taxon>
        <taxon>Capnocytophaga</taxon>
    </lineage>
</organism>
<comment type="caution">
    <text evidence="4">The sequence shown here is derived from an EMBL/GenBank/DDBJ whole genome shotgun (WGS) entry which is preliminary data.</text>
</comment>
<evidence type="ECO:0000313" key="4">
    <source>
        <dbReference type="EMBL" id="GET46216.1"/>
    </source>
</evidence>
<dbReference type="SUPFAM" id="SSF52317">
    <property type="entry name" value="Class I glutamine amidotransferase-like"/>
    <property type="match status" value="1"/>
</dbReference>
<dbReference type="OrthoDB" id="9777219at2"/>
<gene>
    <name evidence="4" type="primary">gldG</name>
    <name evidence="4" type="ORF">RCZ01_15180</name>
</gene>
<sequence>MKVLLNKIGLRAVIAFLVLLFVNFLAGKWHTRWDLTKDKRYTLSETTQKILLKIHEPVVIDVLLKGNIPTEFKKLQTETLQLLEEYSAFNNNIQFNFVNPLEGEENTEKALQELINFGLNPLQISQNEAGKSSVEYIFPWAIVNNGQKSEKVALFVNKLGANDQERVQNSVQRLEYGLTDALHKLTLKKKKKIAMLKSNGTLEDIYMADFLKSVQGYYRIAPFTLDSVSTNAEKTLKDLNEFDLLIVAKPTEPFSDPQKQVIDQFVMKGGRVLWLIDNVKIDISDLYNPSGTTMAMPVNLNLTDLFFQYGFRINYTIINDLYSSQIVIATGEGSQTRYMPIPWVYNPMVLSKNNHLINSHLDATRLQFANSIDTLKNGIKKTVLLSSSPFSKADGTPREVSLKIDVNKLDKNAYKTGNIPAAVLLEGEFISVYKNRIRPIDLKTNTELSKPTKMIVVSDGDIIKNDIGDNIPLELGFDKWTNQFYDNKAFLQNALNYLLDDTNFLILRNKKVQLAFLDREKVAENQKSWKIKNIVYPLLLFLLVTIIVRIYYKKVNILKK</sequence>
<dbReference type="Pfam" id="PF09822">
    <property type="entry name" value="ABC_transp_aux"/>
    <property type="match status" value="1"/>
</dbReference>
<keyword evidence="1" id="KW-1133">Transmembrane helix</keyword>
<accession>A0A5M4BAQ5</accession>
<evidence type="ECO:0000259" key="2">
    <source>
        <dbReference type="Pfam" id="PF09822"/>
    </source>
</evidence>
<dbReference type="InterPro" id="IPR029062">
    <property type="entry name" value="Class_I_gatase-like"/>
</dbReference>
<name>A0A5M4BAQ5_9FLAO</name>
<dbReference type="InterPro" id="IPR019196">
    <property type="entry name" value="ABC_transp_unknown"/>
</dbReference>
<keyword evidence="1" id="KW-0472">Membrane</keyword>
<protein>
    <submittedName>
        <fullName evidence="4">Gliding motility-associated ABC transporter substrate-binding protein GldG</fullName>
    </submittedName>
</protein>
<proteinExistence type="predicted"/>
<feature type="domain" description="DUF7088" evidence="3">
    <location>
        <begin position="37"/>
        <end position="143"/>
    </location>
</feature>
<dbReference type="RefSeq" id="WP_155284856.1">
    <property type="nucleotide sequence ID" value="NZ_BLBC01000009.1"/>
</dbReference>
<dbReference type="InterPro" id="IPR019863">
    <property type="entry name" value="Motility-assoc_ABC-rel_GldG"/>
</dbReference>
<keyword evidence="1" id="KW-0812">Transmembrane</keyword>
<dbReference type="EMBL" id="BLBC01000009">
    <property type="protein sequence ID" value="GET46216.1"/>
    <property type="molecule type" value="Genomic_DNA"/>
</dbReference>
<keyword evidence="5" id="KW-1185">Reference proteome</keyword>
<dbReference type="Pfam" id="PF23357">
    <property type="entry name" value="DUF7088"/>
    <property type="match status" value="1"/>
</dbReference>
<feature type="transmembrane region" description="Helical" evidence="1">
    <location>
        <begin position="534"/>
        <end position="552"/>
    </location>
</feature>
<evidence type="ECO:0000313" key="5">
    <source>
        <dbReference type="Proteomes" id="UP000398217"/>
    </source>
</evidence>
<dbReference type="Proteomes" id="UP000398217">
    <property type="component" value="Unassembled WGS sequence"/>
</dbReference>
<dbReference type="InterPro" id="IPR055396">
    <property type="entry name" value="DUF7088"/>
</dbReference>
<dbReference type="NCBIfam" id="TIGR03521">
    <property type="entry name" value="GldG"/>
    <property type="match status" value="1"/>
</dbReference>